<evidence type="ECO:0000313" key="1">
    <source>
        <dbReference type="EMBL" id="ALI55482.1"/>
    </source>
</evidence>
<dbReference type="KEGG" id="cmar:IMCC12053_1535"/>
<evidence type="ECO:0000313" key="2">
    <source>
        <dbReference type="Proteomes" id="UP000064920"/>
    </source>
</evidence>
<accession>A0A0N9ZEY6</accession>
<protein>
    <submittedName>
        <fullName evidence="1">Uncharacterized protein</fullName>
    </submittedName>
</protein>
<organism evidence="1 2">
    <name type="scientific">Celeribacter marinus</name>
    <dbReference type="NCBI Taxonomy" id="1397108"/>
    <lineage>
        <taxon>Bacteria</taxon>
        <taxon>Pseudomonadati</taxon>
        <taxon>Pseudomonadota</taxon>
        <taxon>Alphaproteobacteria</taxon>
        <taxon>Rhodobacterales</taxon>
        <taxon>Roseobacteraceae</taxon>
        <taxon>Celeribacter</taxon>
    </lineage>
</organism>
<sequence length="47" mass="5250">MFAILAIPRLALRIVVGTCIWLMFRPGGWAVACVVALLATEYYADFF</sequence>
<dbReference type="Proteomes" id="UP000064920">
    <property type="component" value="Chromosome"/>
</dbReference>
<proteinExistence type="predicted"/>
<dbReference type="STRING" id="1397108.IMCC12053_1535"/>
<gene>
    <name evidence="1" type="ORF">IMCC12053_1535</name>
</gene>
<dbReference type="EMBL" id="CP012023">
    <property type="protein sequence ID" value="ALI55482.1"/>
    <property type="molecule type" value="Genomic_DNA"/>
</dbReference>
<name>A0A0N9ZEY6_9RHOB</name>
<dbReference type="AlphaFoldDB" id="A0A0N9ZEY6"/>
<dbReference type="PATRIC" id="fig|1397108.4.peg.1570"/>
<keyword evidence="2" id="KW-1185">Reference proteome</keyword>
<reference evidence="1 2" key="1">
    <citation type="submission" date="2015-05" db="EMBL/GenBank/DDBJ databases">
        <authorList>
            <person name="Wang D.B."/>
            <person name="Wang M."/>
        </authorList>
    </citation>
    <scope>NUCLEOTIDE SEQUENCE [LARGE SCALE GENOMIC DNA]</scope>
    <source>
        <strain evidence="1 2">IMCC 12053</strain>
    </source>
</reference>
<dbReference type="RefSeq" id="WP_156320737.1">
    <property type="nucleotide sequence ID" value="NZ_CBFHKW010000010.1"/>
</dbReference>